<dbReference type="Gene3D" id="3.30.70.3460">
    <property type="match status" value="1"/>
</dbReference>
<dbReference type="STRING" id="96773.Tchl_2599"/>
<dbReference type="GO" id="GO:0016829">
    <property type="term" value="F:lyase activity"/>
    <property type="evidence" value="ECO:0007669"/>
    <property type="project" value="UniProtKB-KW"/>
</dbReference>
<keyword evidence="1" id="KW-0456">Lyase</keyword>
<comment type="pathway">
    <text evidence="2">Porphyrin-containing compound metabolism.</text>
</comment>
<evidence type="ECO:0000256" key="4">
    <source>
        <dbReference type="ARBA" id="ARBA00023471"/>
    </source>
</evidence>
<dbReference type="InterPro" id="IPR040523">
    <property type="entry name" value="AsnC_trans_reg2"/>
</dbReference>
<sequence length="184" mass="19553">MNASDLSILIAAGTEATAPGALATDELDRRIVLATQGGLPLAPRPYALVAARLGINEDQVRARLTAMLADGRIRRIGAVPNHYAIGYTANGMSVWDVDDAVIDAAGERVGALAFVTHCYRRPRHLPDWPYNLFAMVHAASREAALARVGEIAALLERDFGGACRGHDVLFSAGILKKTGLRIGA</sequence>
<evidence type="ECO:0000259" key="6">
    <source>
        <dbReference type="Pfam" id="PF17805"/>
    </source>
</evidence>
<comment type="similarity">
    <text evidence="3">Belongs to the Ahb/Nir family.</text>
</comment>
<dbReference type="EMBL" id="CP018839">
    <property type="protein sequence ID" value="APR05425.1"/>
    <property type="molecule type" value="Genomic_DNA"/>
</dbReference>
<evidence type="ECO:0000313" key="8">
    <source>
        <dbReference type="EMBL" id="APR05425.1"/>
    </source>
</evidence>
<evidence type="ECO:0000256" key="1">
    <source>
        <dbReference type="ARBA" id="ARBA00023239"/>
    </source>
</evidence>
<dbReference type="Pfam" id="PF22451">
    <property type="entry name" value="NirdL-like_HTH"/>
    <property type="match status" value="1"/>
</dbReference>
<dbReference type="KEGG" id="tcl:Tchl_2599"/>
<comment type="catalytic activity">
    <reaction evidence="5">
        <text>siroheme + 2 H(+) = 12,18-didecarboxysiroheme + 2 CO2</text>
        <dbReference type="Rhea" id="RHEA:19093"/>
        <dbReference type="ChEBI" id="CHEBI:15378"/>
        <dbReference type="ChEBI" id="CHEBI:16526"/>
        <dbReference type="ChEBI" id="CHEBI:60052"/>
        <dbReference type="ChEBI" id="CHEBI:140497"/>
        <dbReference type="EC" id="4.1.1.111"/>
    </reaction>
</comment>
<gene>
    <name evidence="8" type="ORF">Tchl_2599</name>
</gene>
<dbReference type="Proteomes" id="UP000185739">
    <property type="component" value="Chromosome"/>
</dbReference>
<protein>
    <recommendedName>
        <fullName evidence="4">siroheme decarboxylase</fullName>
        <ecNumber evidence="4">4.1.1.111</ecNumber>
    </recommendedName>
</protein>
<proteinExistence type="inferred from homology"/>
<evidence type="ECO:0000259" key="7">
    <source>
        <dbReference type="Pfam" id="PF22451"/>
    </source>
</evidence>
<dbReference type="PANTHER" id="PTHR43413:SF1">
    <property type="entry name" value="SIROHEME DECARBOXYLASE NIRL SUBUNIT"/>
    <property type="match status" value="1"/>
</dbReference>
<dbReference type="EC" id="4.1.1.111" evidence="4"/>
<feature type="domain" description="Siroheme decarboxylase AsnC-like ligand binding" evidence="6">
    <location>
        <begin position="85"/>
        <end position="157"/>
    </location>
</feature>
<evidence type="ECO:0000256" key="5">
    <source>
        <dbReference type="ARBA" id="ARBA00048470"/>
    </source>
</evidence>
<keyword evidence="9" id="KW-1185">Reference proteome</keyword>
<dbReference type="InterPro" id="IPR050684">
    <property type="entry name" value="HTH-Siroheme_Decarb"/>
</dbReference>
<dbReference type="AlphaFoldDB" id="A0A1H5V1N3"/>
<dbReference type="Pfam" id="PF17805">
    <property type="entry name" value="AsnC_trans_reg2"/>
    <property type="match status" value="1"/>
</dbReference>
<feature type="domain" description="Siroheme decarboxylase NirL-like HTH" evidence="7">
    <location>
        <begin position="28"/>
        <end position="74"/>
    </location>
</feature>
<name>A0A1H5V1N3_9RHOO</name>
<dbReference type="RefSeq" id="WP_160113130.1">
    <property type="nucleotide sequence ID" value="NZ_CP018839.1"/>
</dbReference>
<evidence type="ECO:0000256" key="2">
    <source>
        <dbReference type="ARBA" id="ARBA00023444"/>
    </source>
</evidence>
<reference evidence="8 9" key="1">
    <citation type="submission" date="2016-12" db="EMBL/GenBank/DDBJ databases">
        <title>Complete genome sequence of Thauera chlorobenzoica, a Betaproteobacterium degrading haloaromatics anaerobically to CO2 and halides.</title>
        <authorList>
            <person name="Goris T."/>
            <person name="Mergelsberg M."/>
            <person name="Boll M."/>
        </authorList>
    </citation>
    <scope>NUCLEOTIDE SEQUENCE [LARGE SCALE GENOMIC DNA]</scope>
    <source>
        <strain evidence="8 9">3CB1</strain>
    </source>
</reference>
<dbReference type="InterPro" id="IPR053953">
    <property type="entry name" value="NirdL-like_HTH"/>
</dbReference>
<accession>A0A1H5V1N3</accession>
<dbReference type="PANTHER" id="PTHR43413">
    <property type="entry name" value="TRANSCRIPTIONAL REGULATOR, ASNC FAMILY"/>
    <property type="match status" value="1"/>
</dbReference>
<evidence type="ECO:0000256" key="3">
    <source>
        <dbReference type="ARBA" id="ARBA00023457"/>
    </source>
</evidence>
<organism evidence="8 9">
    <name type="scientific">Thauera chlorobenzoica</name>
    <dbReference type="NCBI Taxonomy" id="96773"/>
    <lineage>
        <taxon>Bacteria</taxon>
        <taxon>Pseudomonadati</taxon>
        <taxon>Pseudomonadota</taxon>
        <taxon>Betaproteobacteria</taxon>
        <taxon>Rhodocyclales</taxon>
        <taxon>Zoogloeaceae</taxon>
        <taxon>Thauera</taxon>
    </lineage>
</organism>
<evidence type="ECO:0000313" key="9">
    <source>
        <dbReference type="Proteomes" id="UP000185739"/>
    </source>
</evidence>